<evidence type="ECO:0000313" key="3">
    <source>
        <dbReference type="Proteomes" id="UP001319870"/>
    </source>
</evidence>
<gene>
    <name evidence="2" type="ORF">LEP48_01400</name>
</gene>
<name>A0ABS7ZAC2_9MICO</name>
<dbReference type="InterPro" id="IPR034660">
    <property type="entry name" value="DinB/YfiT-like"/>
</dbReference>
<keyword evidence="3" id="KW-1185">Reference proteome</keyword>
<protein>
    <submittedName>
        <fullName evidence="2">DinB family protein</fullName>
    </submittedName>
</protein>
<reference evidence="2 3" key="1">
    <citation type="submission" date="2021-09" db="EMBL/GenBank/DDBJ databases">
        <title>Isoptericola luteus sp. nov., a novel bacterium isolated from Harbin, the capital city of Heilongjiang province.</title>
        <authorList>
            <person name="Li J."/>
        </authorList>
    </citation>
    <scope>NUCLEOTIDE SEQUENCE [LARGE SCALE GENOMIC DNA]</scope>
    <source>
        <strain evidence="2 3">NEAU-Y5</strain>
    </source>
</reference>
<dbReference type="EMBL" id="JAIXCQ010000001">
    <property type="protein sequence ID" value="MCA5892006.1"/>
    <property type="molecule type" value="Genomic_DNA"/>
</dbReference>
<proteinExistence type="predicted"/>
<dbReference type="Gene3D" id="1.20.120.450">
    <property type="entry name" value="dinb family like domain"/>
    <property type="match status" value="1"/>
</dbReference>
<feature type="domain" description="DinB-like" evidence="1">
    <location>
        <begin position="68"/>
        <end position="184"/>
    </location>
</feature>
<dbReference type="RefSeq" id="WP_225563728.1">
    <property type="nucleotide sequence ID" value="NZ_JAIXCQ010000001.1"/>
</dbReference>
<dbReference type="Proteomes" id="UP001319870">
    <property type="component" value="Unassembled WGS sequence"/>
</dbReference>
<comment type="caution">
    <text evidence="2">The sequence shown here is derived from an EMBL/GenBank/DDBJ whole genome shotgun (WGS) entry which is preliminary data.</text>
</comment>
<accession>A0ABS7ZAC2</accession>
<dbReference type="SUPFAM" id="SSF109854">
    <property type="entry name" value="DinB/YfiT-like putative metalloenzymes"/>
    <property type="match status" value="1"/>
</dbReference>
<evidence type="ECO:0000313" key="2">
    <source>
        <dbReference type="EMBL" id="MCA5892006.1"/>
    </source>
</evidence>
<evidence type="ECO:0000259" key="1">
    <source>
        <dbReference type="Pfam" id="PF12867"/>
    </source>
</evidence>
<organism evidence="2 3">
    <name type="scientific">Isoptericola luteus</name>
    <dbReference type="NCBI Taxonomy" id="2879484"/>
    <lineage>
        <taxon>Bacteria</taxon>
        <taxon>Bacillati</taxon>
        <taxon>Actinomycetota</taxon>
        <taxon>Actinomycetes</taxon>
        <taxon>Micrococcales</taxon>
        <taxon>Promicromonosporaceae</taxon>
        <taxon>Isoptericola</taxon>
    </lineage>
</organism>
<dbReference type="Pfam" id="PF12867">
    <property type="entry name" value="DinB_2"/>
    <property type="match status" value="1"/>
</dbReference>
<sequence length="189" mass="20934">MTDSTTPRPTPGDAGVPDAIVPDTKDWTWVLRERCPECGFAAAQVEVPDVGAAVRDSLPRWRAVLARPDARERPEPGVWSPLEYGAHVRDVFRIFDERLGLMLSQDDPLFANWDQDVAAIEGGYASQDPARLAHELEESGAVVADRFDGVDPADVGRVGRRSDGSQFTVRTLGQYFLHDIVHHLYDVRA</sequence>
<dbReference type="InterPro" id="IPR024775">
    <property type="entry name" value="DinB-like"/>
</dbReference>